<feature type="compositionally biased region" description="Basic and acidic residues" evidence="1">
    <location>
        <begin position="503"/>
        <end position="517"/>
    </location>
</feature>
<keyword evidence="2" id="KW-1133">Transmembrane helix</keyword>
<feature type="compositionally biased region" description="Basic and acidic residues" evidence="1">
    <location>
        <begin position="781"/>
        <end position="791"/>
    </location>
</feature>
<dbReference type="RefSeq" id="WP_147258519.1">
    <property type="nucleotide sequence ID" value="NZ_VIWU01000001.1"/>
</dbReference>
<gene>
    <name evidence="4" type="ORF">FHX44_115649</name>
</gene>
<feature type="region of interest" description="Disordered" evidence="1">
    <location>
        <begin position="671"/>
        <end position="812"/>
    </location>
</feature>
<feature type="compositionally biased region" description="Acidic residues" evidence="1">
    <location>
        <begin position="792"/>
        <end position="807"/>
    </location>
</feature>
<dbReference type="InterPro" id="IPR007969">
    <property type="entry name" value="DUF732"/>
</dbReference>
<reference evidence="4 5" key="1">
    <citation type="submission" date="2019-06" db="EMBL/GenBank/DDBJ databases">
        <title>Sequencing the genomes of 1000 actinobacteria strains.</title>
        <authorList>
            <person name="Klenk H.-P."/>
        </authorList>
    </citation>
    <scope>NUCLEOTIDE SEQUENCE [LARGE SCALE GENOMIC DNA]</scope>
    <source>
        <strain evidence="4 5">DSM 45671</strain>
    </source>
</reference>
<feature type="compositionally biased region" description="Low complexity" evidence="1">
    <location>
        <begin position="570"/>
        <end position="598"/>
    </location>
</feature>
<feature type="region of interest" description="Disordered" evidence="1">
    <location>
        <begin position="1"/>
        <end position="633"/>
    </location>
</feature>
<dbReference type="AlphaFoldDB" id="A0A561SXX0"/>
<feature type="region of interest" description="Disordered" evidence="1">
    <location>
        <begin position="647"/>
        <end position="666"/>
    </location>
</feature>
<feature type="compositionally biased region" description="Basic and acidic residues" evidence="1">
    <location>
        <begin position="160"/>
        <end position="187"/>
    </location>
</feature>
<dbReference type="Proteomes" id="UP000321261">
    <property type="component" value="Unassembled WGS sequence"/>
</dbReference>
<feature type="compositionally biased region" description="Basic and acidic residues" evidence="1">
    <location>
        <begin position="268"/>
        <end position="313"/>
    </location>
</feature>
<organism evidence="4 5">
    <name type="scientific">Pseudonocardia hierapolitana</name>
    <dbReference type="NCBI Taxonomy" id="1128676"/>
    <lineage>
        <taxon>Bacteria</taxon>
        <taxon>Bacillati</taxon>
        <taxon>Actinomycetota</taxon>
        <taxon>Actinomycetes</taxon>
        <taxon>Pseudonocardiales</taxon>
        <taxon>Pseudonocardiaceae</taxon>
        <taxon>Pseudonocardia</taxon>
    </lineage>
</organism>
<feature type="compositionally biased region" description="Low complexity" evidence="1">
    <location>
        <begin position="648"/>
        <end position="666"/>
    </location>
</feature>
<feature type="transmembrane region" description="Helical" evidence="2">
    <location>
        <begin position="820"/>
        <end position="839"/>
    </location>
</feature>
<feature type="compositionally biased region" description="Basic and acidic residues" evidence="1">
    <location>
        <begin position="386"/>
        <end position="400"/>
    </location>
</feature>
<feature type="compositionally biased region" description="Basic and acidic residues" evidence="1">
    <location>
        <begin position="224"/>
        <end position="247"/>
    </location>
</feature>
<feature type="compositionally biased region" description="Basic and acidic residues" evidence="1">
    <location>
        <begin position="323"/>
        <end position="349"/>
    </location>
</feature>
<evidence type="ECO:0000256" key="1">
    <source>
        <dbReference type="SAM" id="MobiDB-lite"/>
    </source>
</evidence>
<name>A0A561SXX0_9PSEU</name>
<feature type="compositionally biased region" description="Low complexity" evidence="1">
    <location>
        <begin position="614"/>
        <end position="633"/>
    </location>
</feature>
<evidence type="ECO:0000259" key="3">
    <source>
        <dbReference type="Pfam" id="PF05305"/>
    </source>
</evidence>
<proteinExistence type="predicted"/>
<comment type="caution">
    <text evidence="4">The sequence shown here is derived from an EMBL/GenBank/DDBJ whole genome shotgun (WGS) entry which is preliminary data.</text>
</comment>
<accession>A0A561SXX0</accession>
<keyword evidence="5" id="KW-1185">Reference proteome</keyword>
<keyword evidence="2" id="KW-0472">Membrane</keyword>
<feature type="domain" description="DUF732" evidence="3">
    <location>
        <begin position="879"/>
        <end position="947"/>
    </location>
</feature>
<feature type="compositionally biased region" description="Basic and acidic residues" evidence="1">
    <location>
        <begin position="358"/>
        <end position="378"/>
    </location>
</feature>
<feature type="compositionally biased region" description="Basic and acidic residues" evidence="1">
    <location>
        <begin position="758"/>
        <end position="769"/>
    </location>
</feature>
<feature type="compositionally biased region" description="Basic and acidic residues" evidence="1">
    <location>
        <begin position="459"/>
        <end position="481"/>
    </location>
</feature>
<keyword evidence="2" id="KW-0812">Transmembrane</keyword>
<sequence length="947" mass="99715">MAGEAVSGRYGAARHAVADEGGSRHHPASEDRSLVDRLLGGGEEQAFDWGWGDPASGDLVSDREPLHDIPELWGSDERTARELGRPDGAEEKHFPTPRLHGENSLDDDQAGARGDDESDWSDRRLDDPGSDDWGAPALAVEDRRPDVGDSFARAFGDPVPGRDRAAEAGEHEVEHGIEHSVDDRRFDGTGLDGAGPENPGLGGDALDALSTGRVHAEIGPLGDSPRDRSAPDRAPQDDVPMDGDHVGSRAGADPLDRSPLAPPFPNRDPYEGERSGHEAPGHEPGEHLDRISAGRDPREREQPRPALFDRDPLNGDPMNRDPVNWDRLNRNPFDHDSPDRNWPDRDTRPRSGPPTGEPADHLPSDQGPLERPRGDGDRFSGGFPGDPDRFERDPQERGPNDPDALATEPPERKLVDADPRLRRWADRNRPSGAPRIGRPPSLFADESATPDPLGAEQVGEDRGGEAPRNGDQRNGHQHNDDQGSDLFAPDQFGADVLGAGPDGRNRPDAGPDPRDADQFADPAFTESALTGRIRITDADSPGPDRPLQEPPAGDPAPRDTSEQGPPSGPDPLDVTPDPTTAFTAVAPAASARPSAPDAPELPLEEYTARRRAAEQAAASAEEAAASAAERASAAIAAAARAAEEAEAAAEAAAKAAEKANAAAEAEVRAIADAAARGETPAQQGTPEPPTQAVPLIAPARAPGRRPPPRRPAGPPPRGARPEEPGRSGGPPPRAAHQNAPLRGGTDGDATAVLTGLDALRDPVRPRRQEPAPAEVTTIAPRRQEAETVRESDDADDVDDAEHDDEPEERGLAGRLTSRPVLAAVGVGAVLVLAAIVAIFTTSEPEAAPAEAAPAAVSAPVAQQPEPTAQPVDLDGRKAVAFLTALRDADIPTSSSGQAEVEAADAICSQLDQGADEAQLARSVPAVLPNVTRGQASDVVDYAKQFYC</sequence>
<evidence type="ECO:0000256" key="2">
    <source>
        <dbReference type="SAM" id="Phobius"/>
    </source>
</evidence>
<evidence type="ECO:0000313" key="4">
    <source>
        <dbReference type="EMBL" id="TWF79715.1"/>
    </source>
</evidence>
<feature type="compositionally biased region" description="Basic and acidic residues" evidence="1">
    <location>
        <begin position="60"/>
        <end position="103"/>
    </location>
</feature>
<dbReference type="OrthoDB" id="3579900at2"/>
<protein>
    <submittedName>
        <fullName evidence="4">Uncharacterized protein DUF732</fullName>
    </submittedName>
</protein>
<dbReference type="Pfam" id="PF05305">
    <property type="entry name" value="DUF732"/>
    <property type="match status" value="1"/>
</dbReference>
<feature type="compositionally biased region" description="Basic and acidic residues" evidence="1">
    <location>
        <begin position="409"/>
        <end position="429"/>
    </location>
</feature>
<feature type="compositionally biased region" description="Basic and acidic residues" evidence="1">
    <location>
        <begin position="16"/>
        <end position="35"/>
    </location>
</feature>
<feature type="compositionally biased region" description="Pro residues" evidence="1">
    <location>
        <begin position="709"/>
        <end position="718"/>
    </location>
</feature>
<evidence type="ECO:0000313" key="5">
    <source>
        <dbReference type="Proteomes" id="UP000321261"/>
    </source>
</evidence>
<dbReference type="EMBL" id="VIWU01000001">
    <property type="protein sequence ID" value="TWF79715.1"/>
    <property type="molecule type" value="Genomic_DNA"/>
</dbReference>